<dbReference type="PaxDb" id="6945-B7Q1E5"/>
<dbReference type="InParanoid" id="B7Q1E5"/>
<protein>
    <submittedName>
        <fullName evidence="1 2">Uncharacterized protein</fullName>
    </submittedName>
</protein>
<evidence type="ECO:0000313" key="2">
    <source>
        <dbReference type="EnsemblMetazoa" id="ISCW024538-PA"/>
    </source>
</evidence>
<dbReference type="HOGENOM" id="CLU_3108748_0_0_1"/>
<keyword evidence="3" id="KW-1185">Reference proteome</keyword>
<evidence type="ECO:0000313" key="1">
    <source>
        <dbReference type="EMBL" id="EEC12667.1"/>
    </source>
</evidence>
<sequence length="51" mass="5628">MKTHAVFLLPRAKWIKILHAVISSSIFFVVLHQSTTSGTTAARHKTGVLIL</sequence>
<dbReference type="VEuPathDB" id="VectorBase:ISCW024538"/>
<accession>B7Q1E5</accession>
<dbReference type="EMBL" id="DS837696">
    <property type="protein sequence ID" value="EEC12667.1"/>
    <property type="molecule type" value="Genomic_DNA"/>
</dbReference>
<dbReference type="Proteomes" id="UP000001555">
    <property type="component" value="Unassembled WGS sequence"/>
</dbReference>
<dbReference type="EnsemblMetazoa" id="ISCW024538-RA">
    <property type="protein sequence ID" value="ISCW024538-PA"/>
    <property type="gene ID" value="ISCW024538"/>
</dbReference>
<name>B7Q1E5_IXOSC</name>
<proteinExistence type="predicted"/>
<dbReference type="VEuPathDB" id="VectorBase:ISCI024538"/>
<reference evidence="1 3" key="1">
    <citation type="submission" date="2008-03" db="EMBL/GenBank/DDBJ databases">
        <title>Annotation of Ixodes scapularis.</title>
        <authorList>
            <consortium name="Ixodes scapularis Genome Project Consortium"/>
            <person name="Caler E."/>
            <person name="Hannick L.I."/>
            <person name="Bidwell S."/>
            <person name="Joardar V."/>
            <person name="Thiagarajan M."/>
            <person name="Amedeo P."/>
            <person name="Galinsky K.J."/>
            <person name="Schobel S."/>
            <person name="Inman J."/>
            <person name="Hostetler J."/>
            <person name="Miller J."/>
            <person name="Hammond M."/>
            <person name="Megy K."/>
            <person name="Lawson D."/>
            <person name="Kodira C."/>
            <person name="Sutton G."/>
            <person name="Meyer J."/>
            <person name="Hill C.A."/>
            <person name="Birren B."/>
            <person name="Nene V."/>
            <person name="Collins F."/>
            <person name="Alarcon-Chaidez F."/>
            <person name="Wikel S."/>
            <person name="Strausberg R."/>
        </authorList>
    </citation>
    <scope>NUCLEOTIDE SEQUENCE [LARGE SCALE GENOMIC DNA]</scope>
    <source>
        <strain evidence="3">Wikel</strain>
        <strain evidence="1">Wikel colony</strain>
    </source>
</reference>
<reference evidence="2" key="2">
    <citation type="submission" date="2020-05" db="UniProtKB">
        <authorList>
            <consortium name="EnsemblMetazoa"/>
        </authorList>
    </citation>
    <scope>IDENTIFICATION</scope>
    <source>
        <strain evidence="2">wikel</strain>
    </source>
</reference>
<gene>
    <name evidence="1" type="ORF">IscW_ISCW024538</name>
</gene>
<evidence type="ECO:0000313" key="3">
    <source>
        <dbReference type="Proteomes" id="UP000001555"/>
    </source>
</evidence>
<dbReference type="AlphaFoldDB" id="B7Q1E5"/>
<organism>
    <name type="scientific">Ixodes scapularis</name>
    <name type="common">Black-legged tick</name>
    <name type="synonym">Deer tick</name>
    <dbReference type="NCBI Taxonomy" id="6945"/>
    <lineage>
        <taxon>Eukaryota</taxon>
        <taxon>Metazoa</taxon>
        <taxon>Ecdysozoa</taxon>
        <taxon>Arthropoda</taxon>
        <taxon>Chelicerata</taxon>
        <taxon>Arachnida</taxon>
        <taxon>Acari</taxon>
        <taxon>Parasitiformes</taxon>
        <taxon>Ixodida</taxon>
        <taxon>Ixodoidea</taxon>
        <taxon>Ixodidae</taxon>
        <taxon>Ixodinae</taxon>
        <taxon>Ixodes</taxon>
    </lineage>
</organism>
<dbReference type="EMBL" id="ABJB010331025">
    <property type="status" value="NOT_ANNOTATED_CDS"/>
    <property type="molecule type" value="Genomic_DNA"/>
</dbReference>